<dbReference type="EMBL" id="HE796683">
    <property type="protein sequence ID" value="CCH00641.1"/>
    <property type="molecule type" value="Genomic_DNA"/>
</dbReference>
<dbReference type="eggNOG" id="COG0657">
    <property type="taxonomic scope" value="Bacteria"/>
</dbReference>
<evidence type="ECO:0000313" key="3">
    <source>
        <dbReference type="Proteomes" id="UP000011058"/>
    </source>
</evidence>
<dbReference type="InterPro" id="IPR010846">
    <property type="entry name" value="AmiA-like"/>
</dbReference>
<sequence length="294" mass="33335">MKIHLLWLGLLVSPVAGLAQAADDLRQIMIVPGRTTAETAIRTGETLIGKPYVPHTLEGNSTEQLVVNVQQFDCATFIETTLALALSEQELPERYSASQLETTFKKYLTKLRYRHGRIDGYVSRLHYLSDWLRDNERKGIVQEVTRDIGGIQVQKDINYMTEFVQHYPALSDPTNYKQMVSIQSDLSQQPFYLIPRKAIKAAESKIKEGDILMFTAAKPGLDMRHVGYATWRNGKLYLLHASSDNHRVTISRQPIADYLANNRNLSGLRVARVRDTNPHMSQRVEPASNLSAQR</sequence>
<dbReference type="HOGENOM" id="CLU_065574_0_1_10"/>
<dbReference type="AlphaFoldDB" id="I0K938"/>
<feature type="signal peptide" evidence="1">
    <location>
        <begin position="1"/>
        <end position="21"/>
    </location>
</feature>
<evidence type="ECO:0008006" key="4">
    <source>
        <dbReference type="Google" id="ProtNLM"/>
    </source>
</evidence>
<dbReference type="RefSeq" id="WP_015331740.1">
    <property type="nucleotide sequence ID" value="NC_020054.1"/>
</dbReference>
<dbReference type="InterPro" id="IPR038765">
    <property type="entry name" value="Papain-like_cys_pep_sf"/>
</dbReference>
<evidence type="ECO:0000313" key="2">
    <source>
        <dbReference type="EMBL" id="CCH00641.1"/>
    </source>
</evidence>
<proteinExistence type="predicted"/>
<dbReference type="Gene3D" id="1.10.3670.10">
    <property type="entry name" value="Putative xylanase like domain"/>
    <property type="match status" value="1"/>
</dbReference>
<dbReference type="Pfam" id="PF07313">
    <property type="entry name" value="AmiA-like"/>
    <property type="match status" value="1"/>
</dbReference>
<dbReference type="STRING" id="1166018.FAES_2632"/>
<keyword evidence="3" id="KW-1185">Reference proteome</keyword>
<reference evidence="2 3" key="1">
    <citation type="journal article" date="2012" name="J. Bacteriol.">
        <title>Genome Sequence of Fibrella aestuarina BUZ 2T, a Filamentous Marine Bacterium.</title>
        <authorList>
            <person name="Filippini M."/>
            <person name="Qi W."/>
            <person name="Blom J."/>
            <person name="Goesmann A."/>
            <person name="Smits T.H."/>
            <person name="Bagheri H.C."/>
        </authorList>
    </citation>
    <scope>NUCLEOTIDE SEQUENCE [LARGE SCALE GENOMIC DNA]</scope>
    <source>
        <strain evidence="3">BUZ 2T</strain>
    </source>
</reference>
<dbReference type="Gene3D" id="2.30.260.10">
    <property type="entry name" value="putative xylanase like domain"/>
    <property type="match status" value="1"/>
</dbReference>
<keyword evidence="1" id="KW-0732">Signal</keyword>
<gene>
    <name evidence="2" type="ORF">FAES_2632</name>
</gene>
<feature type="chain" id="PRO_5005350956" description="DUF1460 domain-containing protein" evidence="1">
    <location>
        <begin position="22"/>
        <end position="294"/>
    </location>
</feature>
<dbReference type="OrthoDB" id="1409585at2"/>
<dbReference type="Proteomes" id="UP000011058">
    <property type="component" value="Chromosome"/>
</dbReference>
<dbReference type="KEGG" id="fae:FAES_2632"/>
<name>I0K938_9BACT</name>
<protein>
    <recommendedName>
        <fullName evidence="4">DUF1460 domain-containing protein</fullName>
    </recommendedName>
</protein>
<evidence type="ECO:0000256" key="1">
    <source>
        <dbReference type="SAM" id="SignalP"/>
    </source>
</evidence>
<accession>I0K938</accession>
<organism evidence="2 3">
    <name type="scientific">Fibrella aestuarina BUZ 2</name>
    <dbReference type="NCBI Taxonomy" id="1166018"/>
    <lineage>
        <taxon>Bacteria</taxon>
        <taxon>Pseudomonadati</taxon>
        <taxon>Bacteroidota</taxon>
        <taxon>Cytophagia</taxon>
        <taxon>Cytophagales</taxon>
        <taxon>Spirosomataceae</taxon>
        <taxon>Fibrella</taxon>
    </lineage>
</organism>
<dbReference type="SUPFAM" id="SSF54001">
    <property type="entry name" value="Cysteine proteinases"/>
    <property type="match status" value="1"/>
</dbReference>